<feature type="region of interest" description="Disordered" evidence="2">
    <location>
        <begin position="62"/>
        <end position="96"/>
    </location>
</feature>
<dbReference type="KEGG" id="qsa:O6P43_002581"/>
<evidence type="ECO:0000256" key="2">
    <source>
        <dbReference type="SAM" id="MobiDB-lite"/>
    </source>
</evidence>
<feature type="region of interest" description="Disordered" evidence="2">
    <location>
        <begin position="816"/>
        <end position="844"/>
    </location>
</feature>
<dbReference type="PROSITE" id="PS00028">
    <property type="entry name" value="ZINC_FINGER_C2H2_1"/>
    <property type="match status" value="1"/>
</dbReference>
<accession>A0AAD7QCQ5</accession>
<feature type="compositionally biased region" description="Polar residues" evidence="2">
    <location>
        <begin position="239"/>
        <end position="248"/>
    </location>
</feature>
<sequence>MDNENQIKTHTAGHENHGVYVCHKCGWPFPNPHPSARHRRAHKRICGTIEGYKLVDSQSNTHLNASDDEHLSDEDRKEPSPKLLETSKNGMVVGGNGERLTRAESEVYCDAATEFPDSGISSVLEEQLPHTSDLSRLSESKDVGDVSQFTVKSGDIDEIENFKVLKSTKNDFGTQDLQNPISSSTNRSLEGSVSDSITEESSVIHKEDSFTFPSDLFSSKVETISDASEETKTKAGENVTDSSTSIEQATEARGNTEVKLDRDPIDVVIASSNGVGERFGGVSKLEVIDVVTSDTEVAGALVELKDNDNVQCHAKLPQGDILLDVESVENTEGSVPGLQFASSSDSVKNLQEKREGNDNVYVLSVPDDIPGVAHPEMMVQDFKDHERVKLRISTSHFEEANTWNPVPIENSSSFQSRHLSEDREVSPADIHFLDKSREQEKDSSKPMVKELPVEGKADVSPNKLTIDDSLSPDETGISLDLVGLMTNESYTVQFSGEQESGDFRKNSLQKNLPEDSSLVSSGANPIDVLPDSGANQTASIIDIDNVGHHEKSVSLGNDKAGNDKHQGSTEENDNEVRTTIIQATSIPSQVPSQVEDKQSNYVPEDVDACEYERGKIEKCYITEFQSNENILPTESAGSVHESLSVSEDAMDESLRKIRSTEFIYVDQVSDTQEGMKEDDINNNKVKVECSSNVTAGADLQKSGDVTSLVEASENRLKEDPLLSPLYTESSAQSFTALGDNKARESGALASEISSLPSQDQHDNNLVKQQFGASGVDASVYSSSRSDSLEGNWGSVSVLSLQSDAQAVIDTEILPSTESQASAEAEKSHSNRPNTASEGCQSGKLEMFEPPSFMTLVEPGGLGDKKTDISEVQIGQNPQHPNSSSSQAAWFPSIAQVVNESPGRKKNEEIIAKVTNWSAGKQHVPLKSLLGEAAHDFRPVSPNLKDNVALVPKDNSAKNTTVNSILGPESPPAQSARDAGKEWNSPARYPSDIKREKTKVKGRSYWIQFMCCSSVNSH</sequence>
<evidence type="ECO:0000259" key="3">
    <source>
        <dbReference type="PROSITE" id="PS50157"/>
    </source>
</evidence>
<feature type="region of interest" description="Disordered" evidence="2">
    <location>
        <begin position="495"/>
        <end position="520"/>
    </location>
</feature>
<organism evidence="4 5">
    <name type="scientific">Quillaja saponaria</name>
    <name type="common">Soap bark tree</name>
    <dbReference type="NCBI Taxonomy" id="32244"/>
    <lineage>
        <taxon>Eukaryota</taxon>
        <taxon>Viridiplantae</taxon>
        <taxon>Streptophyta</taxon>
        <taxon>Embryophyta</taxon>
        <taxon>Tracheophyta</taxon>
        <taxon>Spermatophyta</taxon>
        <taxon>Magnoliopsida</taxon>
        <taxon>eudicotyledons</taxon>
        <taxon>Gunneridae</taxon>
        <taxon>Pentapetalae</taxon>
        <taxon>rosids</taxon>
        <taxon>fabids</taxon>
        <taxon>Fabales</taxon>
        <taxon>Quillajaceae</taxon>
        <taxon>Quillaja</taxon>
    </lineage>
</organism>
<keyword evidence="5" id="KW-1185">Reference proteome</keyword>
<feature type="compositionally biased region" description="Polar residues" evidence="2">
    <location>
        <begin position="830"/>
        <end position="839"/>
    </location>
</feature>
<feature type="region of interest" description="Disordered" evidence="2">
    <location>
        <begin position="173"/>
        <end position="194"/>
    </location>
</feature>
<name>A0AAD7QCQ5_QUISA</name>
<evidence type="ECO:0000313" key="5">
    <source>
        <dbReference type="Proteomes" id="UP001163823"/>
    </source>
</evidence>
<feature type="domain" description="C2H2-type" evidence="3">
    <location>
        <begin position="20"/>
        <end position="42"/>
    </location>
</feature>
<feature type="compositionally biased region" description="Basic and acidic residues" evidence="2">
    <location>
        <begin position="65"/>
        <end position="80"/>
    </location>
</feature>
<feature type="region of interest" description="Disordered" evidence="2">
    <location>
        <begin position="227"/>
        <end position="258"/>
    </location>
</feature>
<dbReference type="Proteomes" id="UP001163823">
    <property type="component" value="Chromosome 2"/>
</dbReference>
<evidence type="ECO:0000313" key="4">
    <source>
        <dbReference type="EMBL" id="KAJ7979152.1"/>
    </source>
</evidence>
<keyword evidence="1" id="KW-0863">Zinc-finger</keyword>
<keyword evidence="1" id="KW-0862">Zinc</keyword>
<feature type="region of interest" description="Disordered" evidence="2">
    <location>
        <begin position="955"/>
        <end position="994"/>
    </location>
</feature>
<keyword evidence="1" id="KW-0479">Metal-binding</keyword>
<reference evidence="4" key="1">
    <citation type="journal article" date="2023" name="Science">
        <title>Elucidation of the pathway for biosynthesis of saponin adjuvants from the soapbark tree.</title>
        <authorList>
            <person name="Reed J."/>
            <person name="Orme A."/>
            <person name="El-Demerdash A."/>
            <person name="Owen C."/>
            <person name="Martin L.B.B."/>
            <person name="Misra R.C."/>
            <person name="Kikuchi S."/>
            <person name="Rejzek M."/>
            <person name="Martin A.C."/>
            <person name="Harkess A."/>
            <person name="Leebens-Mack J."/>
            <person name="Louveau T."/>
            <person name="Stephenson M.J."/>
            <person name="Osbourn A."/>
        </authorList>
    </citation>
    <scope>NUCLEOTIDE SEQUENCE</scope>
    <source>
        <strain evidence="4">S10</strain>
    </source>
</reference>
<dbReference type="AlphaFoldDB" id="A0AAD7QCQ5"/>
<feature type="region of interest" description="Disordered" evidence="2">
    <location>
        <begin position="551"/>
        <end position="575"/>
    </location>
</feature>
<comment type="caution">
    <text evidence="4">The sequence shown here is derived from an EMBL/GenBank/DDBJ whole genome shotgun (WGS) entry which is preliminary data.</text>
</comment>
<gene>
    <name evidence="4" type="ORF">O6P43_002581</name>
</gene>
<dbReference type="PANTHER" id="PTHR35746:SF1">
    <property type="entry name" value="PENTATRICOPEPTIDE REPEAT (PPR) SUPERFAMILY PROTEIN"/>
    <property type="match status" value="1"/>
</dbReference>
<dbReference type="GO" id="GO:0008270">
    <property type="term" value="F:zinc ion binding"/>
    <property type="evidence" value="ECO:0007669"/>
    <property type="project" value="UniProtKB-KW"/>
</dbReference>
<dbReference type="EMBL" id="JARAOO010000002">
    <property type="protein sequence ID" value="KAJ7979152.1"/>
    <property type="molecule type" value="Genomic_DNA"/>
</dbReference>
<evidence type="ECO:0000256" key="1">
    <source>
        <dbReference type="PROSITE-ProRule" id="PRU00042"/>
    </source>
</evidence>
<dbReference type="InterPro" id="IPR013087">
    <property type="entry name" value="Znf_C2H2_type"/>
</dbReference>
<protein>
    <submittedName>
        <fullName evidence="4">GPI-anchored adhesin-like protein</fullName>
    </submittedName>
</protein>
<dbReference type="PROSITE" id="PS50157">
    <property type="entry name" value="ZINC_FINGER_C2H2_2"/>
    <property type="match status" value="1"/>
</dbReference>
<proteinExistence type="predicted"/>
<dbReference type="PANTHER" id="PTHR35746">
    <property type="entry name" value="PENTATRICOPEPTIDE REPEAT (PPR) SUPERFAMILY PROTEIN"/>
    <property type="match status" value="1"/>
</dbReference>